<evidence type="ECO:0000313" key="10">
    <source>
        <dbReference type="Proteomes" id="UP000319516"/>
    </source>
</evidence>
<feature type="transmembrane region" description="Helical" evidence="7">
    <location>
        <begin position="231"/>
        <end position="253"/>
    </location>
</feature>
<dbReference type="SUPFAM" id="SSF103473">
    <property type="entry name" value="MFS general substrate transporter"/>
    <property type="match status" value="1"/>
</dbReference>
<dbReference type="InterPro" id="IPR036259">
    <property type="entry name" value="MFS_trans_sf"/>
</dbReference>
<evidence type="ECO:0000256" key="7">
    <source>
        <dbReference type="SAM" id="Phobius"/>
    </source>
</evidence>
<dbReference type="InterPro" id="IPR020846">
    <property type="entry name" value="MFS_dom"/>
</dbReference>
<feature type="transmembrane region" description="Helical" evidence="7">
    <location>
        <begin position="350"/>
        <end position="369"/>
    </location>
</feature>
<sequence length="417" mass="41836">MTTRTPQPRGSYGLMVDPLFGPFFWGKVLSSSGIWIHNIVAAIVAFQLTGSAAAVGAVSAIQFAPQLFLAPLSGKMADRGNPQAQIVAGRLLTALGSGGLALWMFLAGGVDGMPGVAPVLAASLVVGLGFVVGGPAMQSVVPSMIRPGEMAAAMALNSVPMTIARAAGPALGALVATQLGPASAFAIACAANLVYGIIVLLLRIPHPPTPAKGTDFSVRASLRHLRTDPPLLVLLVGIAAVGIGAEPAVTLAPPLAHRLGGGEALVGWLASAFGVGAGVGFLLLAPLLRRVGLARLGSGGLLLIAAGVLVAAASWTQSVALAGFGIAGIGMTLAFTAITTQIQNRSPDVLRGRIMALWFVGFLGARPFAAALDGMLADATSVSVALVATAGIVTVIAYLCRPSRLCEPPPLGAPAVA</sequence>
<evidence type="ECO:0000256" key="1">
    <source>
        <dbReference type="ARBA" id="ARBA00004651"/>
    </source>
</evidence>
<feature type="transmembrane region" description="Helical" evidence="7">
    <location>
        <begin position="112"/>
        <end position="133"/>
    </location>
</feature>
<dbReference type="Pfam" id="PF05977">
    <property type="entry name" value="MFS_3"/>
    <property type="match status" value="1"/>
</dbReference>
<gene>
    <name evidence="9" type="ORF">FB467_2968</name>
</gene>
<name>A0A542YUP7_9MICO</name>
<dbReference type="PROSITE" id="PS50850">
    <property type="entry name" value="MFS"/>
    <property type="match status" value="1"/>
</dbReference>
<keyword evidence="6 7" id="KW-0472">Membrane</keyword>
<evidence type="ECO:0000256" key="5">
    <source>
        <dbReference type="ARBA" id="ARBA00022989"/>
    </source>
</evidence>
<dbReference type="RefSeq" id="WP_141785758.1">
    <property type="nucleotide sequence ID" value="NZ_BAAAIK010000001.1"/>
</dbReference>
<dbReference type="Proteomes" id="UP000319516">
    <property type="component" value="Unassembled WGS sequence"/>
</dbReference>
<feature type="domain" description="Major facilitator superfamily (MFS) profile" evidence="8">
    <location>
        <begin position="230"/>
        <end position="417"/>
    </location>
</feature>
<evidence type="ECO:0000256" key="3">
    <source>
        <dbReference type="ARBA" id="ARBA00022475"/>
    </source>
</evidence>
<dbReference type="Gene3D" id="1.20.1250.20">
    <property type="entry name" value="MFS general substrate transporter like domains"/>
    <property type="match status" value="1"/>
</dbReference>
<reference evidence="9 10" key="1">
    <citation type="submission" date="2019-06" db="EMBL/GenBank/DDBJ databases">
        <title>Sequencing the genomes of 1000 actinobacteria strains.</title>
        <authorList>
            <person name="Klenk H.-P."/>
        </authorList>
    </citation>
    <scope>NUCLEOTIDE SEQUENCE [LARGE SCALE GENOMIC DNA]</scope>
    <source>
        <strain evidence="9 10">DSM 12335</strain>
    </source>
</reference>
<evidence type="ECO:0000313" key="9">
    <source>
        <dbReference type="EMBL" id="TQL51805.1"/>
    </source>
</evidence>
<comment type="caution">
    <text evidence="9">The sequence shown here is derived from an EMBL/GenBank/DDBJ whole genome shotgun (WGS) entry which is preliminary data.</text>
</comment>
<keyword evidence="3" id="KW-1003">Cell membrane</keyword>
<evidence type="ECO:0000256" key="2">
    <source>
        <dbReference type="ARBA" id="ARBA00022448"/>
    </source>
</evidence>
<accession>A0A542YUP7</accession>
<dbReference type="InterPro" id="IPR010290">
    <property type="entry name" value="TM_effector"/>
</dbReference>
<keyword evidence="10" id="KW-1185">Reference proteome</keyword>
<keyword evidence="2" id="KW-0813">Transport</keyword>
<dbReference type="PANTHER" id="PTHR23513">
    <property type="entry name" value="INTEGRAL MEMBRANE EFFLUX PROTEIN-RELATED"/>
    <property type="match status" value="1"/>
</dbReference>
<dbReference type="GO" id="GO:0022857">
    <property type="term" value="F:transmembrane transporter activity"/>
    <property type="evidence" value="ECO:0007669"/>
    <property type="project" value="InterPro"/>
</dbReference>
<organism evidence="9 10">
    <name type="scientific">Ornithinicoccus hortensis</name>
    <dbReference type="NCBI Taxonomy" id="82346"/>
    <lineage>
        <taxon>Bacteria</taxon>
        <taxon>Bacillati</taxon>
        <taxon>Actinomycetota</taxon>
        <taxon>Actinomycetes</taxon>
        <taxon>Micrococcales</taxon>
        <taxon>Intrasporangiaceae</taxon>
        <taxon>Ornithinicoccus</taxon>
    </lineage>
</organism>
<proteinExistence type="predicted"/>
<dbReference type="EMBL" id="VFOP01000001">
    <property type="protein sequence ID" value="TQL51805.1"/>
    <property type="molecule type" value="Genomic_DNA"/>
</dbReference>
<feature type="transmembrane region" description="Helical" evidence="7">
    <location>
        <begin position="319"/>
        <end position="338"/>
    </location>
</feature>
<feature type="transmembrane region" description="Helical" evidence="7">
    <location>
        <begin position="84"/>
        <end position="106"/>
    </location>
</feature>
<comment type="subcellular location">
    <subcellularLocation>
        <location evidence="1">Cell membrane</location>
        <topology evidence="1">Multi-pass membrane protein</topology>
    </subcellularLocation>
</comment>
<dbReference type="CDD" id="cd06173">
    <property type="entry name" value="MFS_MefA_like"/>
    <property type="match status" value="1"/>
</dbReference>
<feature type="transmembrane region" description="Helical" evidence="7">
    <location>
        <begin position="265"/>
        <end position="285"/>
    </location>
</feature>
<feature type="transmembrane region" description="Helical" evidence="7">
    <location>
        <begin position="381"/>
        <end position="400"/>
    </location>
</feature>
<keyword evidence="5 7" id="KW-1133">Transmembrane helix</keyword>
<protein>
    <submittedName>
        <fullName evidence="9">Putative MFS family arabinose efflux permease</fullName>
    </submittedName>
</protein>
<dbReference type="OrthoDB" id="5494559at2"/>
<keyword evidence="4 7" id="KW-0812">Transmembrane</keyword>
<dbReference type="AlphaFoldDB" id="A0A542YUP7"/>
<feature type="transmembrane region" description="Helical" evidence="7">
    <location>
        <begin position="154"/>
        <end position="176"/>
    </location>
</feature>
<feature type="transmembrane region" description="Helical" evidence="7">
    <location>
        <begin position="292"/>
        <end position="313"/>
    </location>
</feature>
<feature type="transmembrane region" description="Helical" evidence="7">
    <location>
        <begin position="182"/>
        <end position="202"/>
    </location>
</feature>
<evidence type="ECO:0000256" key="6">
    <source>
        <dbReference type="ARBA" id="ARBA00023136"/>
    </source>
</evidence>
<evidence type="ECO:0000256" key="4">
    <source>
        <dbReference type="ARBA" id="ARBA00022692"/>
    </source>
</evidence>
<dbReference type="GO" id="GO:0005886">
    <property type="term" value="C:plasma membrane"/>
    <property type="evidence" value="ECO:0007669"/>
    <property type="project" value="UniProtKB-SubCell"/>
</dbReference>
<dbReference type="PANTHER" id="PTHR23513:SF11">
    <property type="entry name" value="STAPHYLOFERRIN A TRANSPORTER"/>
    <property type="match status" value="1"/>
</dbReference>
<evidence type="ECO:0000259" key="8">
    <source>
        <dbReference type="PROSITE" id="PS50850"/>
    </source>
</evidence>